<reference evidence="7 8" key="1">
    <citation type="journal article" date="2018" name="Nat. Ecol. Evol.">
        <title>Pezizomycetes genomes reveal the molecular basis of ectomycorrhizal truffle lifestyle.</title>
        <authorList>
            <person name="Murat C."/>
            <person name="Payen T."/>
            <person name="Noel B."/>
            <person name="Kuo A."/>
            <person name="Morin E."/>
            <person name="Chen J."/>
            <person name="Kohler A."/>
            <person name="Krizsan K."/>
            <person name="Balestrini R."/>
            <person name="Da Silva C."/>
            <person name="Montanini B."/>
            <person name="Hainaut M."/>
            <person name="Levati E."/>
            <person name="Barry K.W."/>
            <person name="Belfiori B."/>
            <person name="Cichocki N."/>
            <person name="Clum A."/>
            <person name="Dockter R.B."/>
            <person name="Fauchery L."/>
            <person name="Guy J."/>
            <person name="Iotti M."/>
            <person name="Le Tacon F."/>
            <person name="Lindquist E.A."/>
            <person name="Lipzen A."/>
            <person name="Malagnac F."/>
            <person name="Mello A."/>
            <person name="Molinier V."/>
            <person name="Miyauchi S."/>
            <person name="Poulain J."/>
            <person name="Riccioni C."/>
            <person name="Rubini A."/>
            <person name="Sitrit Y."/>
            <person name="Splivallo R."/>
            <person name="Traeger S."/>
            <person name="Wang M."/>
            <person name="Zifcakova L."/>
            <person name="Wipf D."/>
            <person name="Zambonelli A."/>
            <person name="Paolocci F."/>
            <person name="Nowrousian M."/>
            <person name="Ottonello S."/>
            <person name="Baldrian P."/>
            <person name="Spatafora J.W."/>
            <person name="Henrissat B."/>
            <person name="Nagy L.G."/>
            <person name="Aury J.M."/>
            <person name="Wincker P."/>
            <person name="Grigoriev I.V."/>
            <person name="Bonfante P."/>
            <person name="Martin F.M."/>
        </authorList>
    </citation>
    <scope>NUCLEOTIDE SEQUENCE [LARGE SCALE GENOMIC DNA]</scope>
    <source>
        <strain evidence="7 8">RN42</strain>
    </source>
</reference>
<evidence type="ECO:0000256" key="6">
    <source>
        <dbReference type="RuleBase" id="RU362045"/>
    </source>
</evidence>
<evidence type="ECO:0000256" key="5">
    <source>
        <dbReference type="ARBA" id="ARBA00048039"/>
    </source>
</evidence>
<dbReference type="GO" id="GO:0004805">
    <property type="term" value="F:trehalose-phosphatase activity"/>
    <property type="evidence" value="ECO:0007669"/>
    <property type="project" value="TreeGrafter"/>
</dbReference>
<dbReference type="AlphaFoldDB" id="A0A3N4I144"/>
<comment type="pathway">
    <text evidence="4">Carbohydrate biosynthesis.</text>
</comment>
<dbReference type="CDD" id="cd03788">
    <property type="entry name" value="GT20_TPS"/>
    <property type="match status" value="1"/>
</dbReference>
<dbReference type="GO" id="GO:0003825">
    <property type="term" value="F:alpha,alpha-trehalose-phosphate synthase (UDP-forming) activity"/>
    <property type="evidence" value="ECO:0007669"/>
    <property type="project" value="UniProtKB-EC"/>
</dbReference>
<comment type="similarity">
    <text evidence="1 6">Belongs to the glycosyltransferase 20 family.</text>
</comment>
<dbReference type="SUPFAM" id="SSF53756">
    <property type="entry name" value="UDP-Glycosyltransferase/glycogen phosphorylase"/>
    <property type="match status" value="1"/>
</dbReference>
<dbReference type="FunFam" id="3.40.50.2000:FF:000035">
    <property type="entry name" value="Trehalose-6-phosphate synthase"/>
    <property type="match status" value="1"/>
</dbReference>
<dbReference type="EMBL" id="ML119702">
    <property type="protein sequence ID" value="RPA79157.1"/>
    <property type="molecule type" value="Genomic_DNA"/>
</dbReference>
<dbReference type="Pfam" id="PF00982">
    <property type="entry name" value="Glyco_transf_20"/>
    <property type="match status" value="1"/>
</dbReference>
<proteinExistence type="inferred from homology"/>
<keyword evidence="3 6" id="KW-0808">Transferase</keyword>
<protein>
    <recommendedName>
        <fullName evidence="6">Trehalose-6-phosphate synthase</fullName>
        <ecNumber evidence="6">2.4.1.15</ecNumber>
    </recommendedName>
    <alternativeName>
        <fullName evidence="6">UDP-glucose-glucosephosphate glucosyltransferase</fullName>
    </alternativeName>
</protein>
<dbReference type="FunFam" id="3.40.50.2000:FF:000007">
    <property type="entry name" value="Trehalose-6-phosphate synthase"/>
    <property type="match status" value="1"/>
</dbReference>
<keyword evidence="2 6" id="KW-0328">Glycosyltransferase</keyword>
<dbReference type="EC" id="2.4.1.15" evidence="6"/>
<comment type="catalytic activity">
    <reaction evidence="5 6">
        <text>D-glucose 6-phosphate + UDP-alpha-D-glucose = alpha,alpha-trehalose 6-phosphate + UDP + H(+)</text>
        <dbReference type="Rhea" id="RHEA:18889"/>
        <dbReference type="ChEBI" id="CHEBI:15378"/>
        <dbReference type="ChEBI" id="CHEBI:58223"/>
        <dbReference type="ChEBI" id="CHEBI:58429"/>
        <dbReference type="ChEBI" id="CHEBI:58885"/>
        <dbReference type="ChEBI" id="CHEBI:61548"/>
        <dbReference type="EC" id="2.4.1.15"/>
    </reaction>
</comment>
<dbReference type="GO" id="GO:0005946">
    <property type="term" value="C:alpha,alpha-trehalose-phosphate synthase complex (UDP-forming)"/>
    <property type="evidence" value="ECO:0007669"/>
    <property type="project" value="TreeGrafter"/>
</dbReference>
<sequence length="491" mass="55789">MSSDNNNNLIVISNRLPITIKQLGDGKFDYSMSSGGLVTGLSGLKKSQTFTWLGWTGLQLPENEVKTVTAELKEKYNAVPVWIPDDIMDAHYNGFSNSILWPLFHYHPNEVSFNESYWEAYIEANRQFAKAVINIVKEGDTVWVHDYHLMLLPQFLREEIEQMENPVKHVKIGFFLHTPFPSSEIYRILPYRVDLLVGTLSCDLIGFHTYDYARHFLSSCARILGVQTSPNGLTFGERNVQVGVFPIGIDPDKFTDGLKEEKVQKRIAELERKFDGVKVIIGVDRLDYIKGVQQKLHAFETFLERYPDWIGKVVLVQVAVPSRGDVQEYQNLRANINELVTRINGNYGTIEFVPIHFLHKSVNFQELLAVYASSDVCLVSSTRDGMNLVSYEYIATQQKRHGVMILSEFAGAAQSLNGSIVVNPWNIGDMAEAIHEALTMPAERRETNHNKLFKYVTKYTSSFWGTSFVQELNRIPSTDSTEKSVLEEEAA</sequence>
<dbReference type="GO" id="GO:0005992">
    <property type="term" value="P:trehalose biosynthetic process"/>
    <property type="evidence" value="ECO:0007669"/>
    <property type="project" value="InterPro"/>
</dbReference>
<dbReference type="Proteomes" id="UP000275078">
    <property type="component" value="Unassembled WGS sequence"/>
</dbReference>
<evidence type="ECO:0000256" key="1">
    <source>
        <dbReference type="ARBA" id="ARBA00008799"/>
    </source>
</evidence>
<keyword evidence="8" id="KW-1185">Reference proteome</keyword>
<evidence type="ECO:0000256" key="2">
    <source>
        <dbReference type="ARBA" id="ARBA00022676"/>
    </source>
</evidence>
<evidence type="ECO:0000313" key="7">
    <source>
        <dbReference type="EMBL" id="RPA79157.1"/>
    </source>
</evidence>
<dbReference type="STRING" id="1160509.A0A3N4I144"/>
<dbReference type="PANTHER" id="PTHR10788">
    <property type="entry name" value="TREHALOSE-6-PHOSPHATE SYNTHASE"/>
    <property type="match status" value="1"/>
</dbReference>
<evidence type="ECO:0000256" key="4">
    <source>
        <dbReference type="ARBA" id="ARBA00024331"/>
    </source>
</evidence>
<organism evidence="7 8">
    <name type="scientific">Ascobolus immersus RN42</name>
    <dbReference type="NCBI Taxonomy" id="1160509"/>
    <lineage>
        <taxon>Eukaryota</taxon>
        <taxon>Fungi</taxon>
        <taxon>Dikarya</taxon>
        <taxon>Ascomycota</taxon>
        <taxon>Pezizomycotina</taxon>
        <taxon>Pezizomycetes</taxon>
        <taxon>Pezizales</taxon>
        <taxon>Ascobolaceae</taxon>
        <taxon>Ascobolus</taxon>
    </lineage>
</organism>
<dbReference type="OrthoDB" id="755951at2759"/>
<accession>A0A3N4I144</accession>
<dbReference type="PANTHER" id="PTHR10788:SF106">
    <property type="entry name" value="BCDNA.GH08860"/>
    <property type="match status" value="1"/>
</dbReference>
<name>A0A3N4I144_ASCIM</name>
<dbReference type="InterPro" id="IPR001830">
    <property type="entry name" value="Glyco_trans_20"/>
</dbReference>
<dbReference type="InterPro" id="IPR012766">
    <property type="entry name" value="Trehalose_OtsA"/>
</dbReference>
<evidence type="ECO:0000256" key="3">
    <source>
        <dbReference type="ARBA" id="ARBA00022679"/>
    </source>
</evidence>
<dbReference type="NCBIfam" id="TIGR02400">
    <property type="entry name" value="trehalose_OtsA"/>
    <property type="match status" value="1"/>
</dbReference>
<dbReference type="GO" id="GO:0034605">
    <property type="term" value="P:cellular response to heat"/>
    <property type="evidence" value="ECO:0007669"/>
    <property type="project" value="TreeGrafter"/>
</dbReference>
<evidence type="ECO:0000313" key="8">
    <source>
        <dbReference type="Proteomes" id="UP000275078"/>
    </source>
</evidence>
<dbReference type="Gene3D" id="3.40.50.2000">
    <property type="entry name" value="Glycogen Phosphorylase B"/>
    <property type="match status" value="2"/>
</dbReference>
<dbReference type="GO" id="GO:0005829">
    <property type="term" value="C:cytosol"/>
    <property type="evidence" value="ECO:0007669"/>
    <property type="project" value="TreeGrafter"/>
</dbReference>
<gene>
    <name evidence="7" type="ORF">BJ508DRAFT_416096</name>
</gene>